<feature type="compositionally biased region" description="Low complexity" evidence="4">
    <location>
        <begin position="24"/>
        <end position="34"/>
    </location>
</feature>
<evidence type="ECO:0000313" key="6">
    <source>
        <dbReference type="EMBL" id="KAF6019329.1"/>
    </source>
</evidence>
<feature type="binding site" evidence="3">
    <location>
        <begin position="48"/>
        <end position="56"/>
    </location>
    <ligand>
        <name>ATP</name>
        <dbReference type="ChEBI" id="CHEBI:30616"/>
    </ligand>
</feature>
<dbReference type="InterPro" id="IPR027417">
    <property type="entry name" value="P-loop_NTPase"/>
</dbReference>
<evidence type="ECO:0000313" key="7">
    <source>
        <dbReference type="Proteomes" id="UP000593567"/>
    </source>
</evidence>
<dbReference type="EMBL" id="VXIV02003238">
    <property type="protein sequence ID" value="KAF6019329.1"/>
    <property type="molecule type" value="Genomic_DNA"/>
</dbReference>
<dbReference type="Gene3D" id="3.40.50.300">
    <property type="entry name" value="P-loop containing nucleotide triphosphate hydrolases"/>
    <property type="match status" value="1"/>
</dbReference>
<dbReference type="PANTHER" id="PTHR10513:SF24">
    <property type="entry name" value="THYMIDINE KINASE 2, MITOCHONDRIAL"/>
    <property type="match status" value="1"/>
</dbReference>
<gene>
    <name evidence="6" type="ORF">EB796_022357</name>
</gene>
<dbReference type="GO" id="GO:0005524">
    <property type="term" value="F:ATP binding"/>
    <property type="evidence" value="ECO:0007669"/>
    <property type="project" value="UniProtKB-KW"/>
</dbReference>
<evidence type="ECO:0000259" key="5">
    <source>
        <dbReference type="Pfam" id="PF01712"/>
    </source>
</evidence>
<dbReference type="InterPro" id="IPR031314">
    <property type="entry name" value="DNK_dom"/>
</dbReference>
<keyword evidence="3" id="KW-0067">ATP-binding</keyword>
<evidence type="ECO:0000256" key="2">
    <source>
        <dbReference type="PIRSR" id="PIRSR000705-1"/>
    </source>
</evidence>
<dbReference type="PANTHER" id="PTHR10513">
    <property type="entry name" value="DEOXYNUCLEOSIDE KINASE"/>
    <property type="match status" value="1"/>
</dbReference>
<protein>
    <recommendedName>
        <fullName evidence="5">Deoxynucleoside kinase domain-containing protein</fullName>
    </recommendedName>
</protein>
<evidence type="ECO:0000256" key="1">
    <source>
        <dbReference type="ARBA" id="ARBA00007420"/>
    </source>
</evidence>
<accession>A0A7J7IZJ6</accession>
<dbReference type="CDD" id="cd01673">
    <property type="entry name" value="dNK"/>
    <property type="match status" value="1"/>
</dbReference>
<evidence type="ECO:0000256" key="4">
    <source>
        <dbReference type="SAM" id="MobiDB-lite"/>
    </source>
</evidence>
<dbReference type="InterPro" id="IPR050566">
    <property type="entry name" value="Deoxyribonucleoside_kinase"/>
</dbReference>
<dbReference type="GO" id="GO:0019136">
    <property type="term" value="F:deoxynucleoside kinase activity"/>
    <property type="evidence" value="ECO:0007669"/>
    <property type="project" value="InterPro"/>
</dbReference>
<feature type="domain" description="Deoxynucleoside kinase" evidence="5">
    <location>
        <begin position="44"/>
        <end position="232"/>
    </location>
</feature>
<dbReference type="InterPro" id="IPR002624">
    <property type="entry name" value="DCK/DGK"/>
</dbReference>
<dbReference type="Proteomes" id="UP000593567">
    <property type="component" value="Unassembled WGS sequence"/>
</dbReference>
<dbReference type="AlphaFoldDB" id="A0A7J7IZJ6"/>
<dbReference type="OrthoDB" id="567086at2759"/>
<dbReference type="SUPFAM" id="SSF52540">
    <property type="entry name" value="P-loop containing nucleoside triphosphate hydrolases"/>
    <property type="match status" value="1"/>
</dbReference>
<feature type="active site" description="Proton acceptor" evidence="2">
    <location>
        <position position="124"/>
    </location>
</feature>
<dbReference type="GO" id="GO:0005739">
    <property type="term" value="C:mitochondrion"/>
    <property type="evidence" value="ECO:0007669"/>
    <property type="project" value="TreeGrafter"/>
</dbReference>
<feature type="compositionally biased region" description="Polar residues" evidence="4">
    <location>
        <begin position="12"/>
        <end position="23"/>
    </location>
</feature>
<feature type="binding site" evidence="3">
    <location>
        <begin position="183"/>
        <end position="187"/>
    </location>
    <ligand>
        <name>ATP</name>
        <dbReference type="ChEBI" id="CHEBI:30616"/>
    </ligand>
</feature>
<keyword evidence="7" id="KW-1185">Reference proteome</keyword>
<sequence>MPWLSPLRDVDNNSQVSTDSGMKSSAVSPSDSSSLNLPHRPFVVSVEGNIGSGKTTLMQYFERYDCVEAVPEPIDKWTNLKGHNALGNLYMDANRWSFSFNTYASLTRCQMHETKTNKSVVLLERSLYSTRYCFVENSYQSGDLHEMEYEILTRWFNYLVKHEHLPIDLIVYLKAEPVKCYERLRQRHRREEVSVPISLIEDLHRFHECWLIEKKYPVPAPVLILDANLDRASMQSLFDEHKSKILCGQI</sequence>
<proteinExistence type="inferred from homology"/>
<dbReference type="Pfam" id="PF01712">
    <property type="entry name" value="dNK"/>
    <property type="match status" value="1"/>
</dbReference>
<comment type="caution">
    <text evidence="6">The sequence shown here is derived from an EMBL/GenBank/DDBJ whole genome shotgun (WGS) entry which is preliminary data.</text>
</comment>
<reference evidence="6" key="1">
    <citation type="submission" date="2020-06" db="EMBL/GenBank/DDBJ databases">
        <title>Draft genome of Bugula neritina, a colonial animal packing powerful symbionts and potential medicines.</title>
        <authorList>
            <person name="Rayko M."/>
        </authorList>
    </citation>
    <scope>NUCLEOTIDE SEQUENCE [LARGE SCALE GENOMIC DNA]</scope>
    <source>
        <strain evidence="6">Kwan_BN1</strain>
    </source>
</reference>
<dbReference type="FunFam" id="3.40.50.300:FF:001571">
    <property type="entry name" value="Deoxynucleoside kinase"/>
    <property type="match status" value="1"/>
</dbReference>
<keyword evidence="3" id="KW-0547">Nucleotide-binding</keyword>
<organism evidence="6 7">
    <name type="scientific">Bugula neritina</name>
    <name type="common">Brown bryozoan</name>
    <name type="synonym">Sertularia neritina</name>
    <dbReference type="NCBI Taxonomy" id="10212"/>
    <lineage>
        <taxon>Eukaryota</taxon>
        <taxon>Metazoa</taxon>
        <taxon>Spiralia</taxon>
        <taxon>Lophotrochozoa</taxon>
        <taxon>Bryozoa</taxon>
        <taxon>Gymnolaemata</taxon>
        <taxon>Cheilostomatida</taxon>
        <taxon>Flustrina</taxon>
        <taxon>Buguloidea</taxon>
        <taxon>Bugulidae</taxon>
        <taxon>Bugula</taxon>
    </lineage>
</organism>
<evidence type="ECO:0000256" key="3">
    <source>
        <dbReference type="PIRSR" id="PIRSR000705-3"/>
    </source>
</evidence>
<dbReference type="PIRSF" id="PIRSF000705">
    <property type="entry name" value="DNK"/>
    <property type="match status" value="1"/>
</dbReference>
<name>A0A7J7IZJ6_BUGNE</name>
<feature type="region of interest" description="Disordered" evidence="4">
    <location>
        <begin position="1"/>
        <end position="35"/>
    </location>
</feature>
<comment type="similarity">
    <text evidence="1">Belongs to the DCK/DGK family.</text>
</comment>